<feature type="compositionally biased region" description="Acidic residues" evidence="1">
    <location>
        <begin position="222"/>
        <end position="239"/>
    </location>
</feature>
<dbReference type="Pfam" id="PF00498">
    <property type="entry name" value="FHA"/>
    <property type="match status" value="1"/>
</dbReference>
<reference evidence="3" key="1">
    <citation type="submission" date="2021-01" db="EMBL/GenBank/DDBJ databases">
        <authorList>
            <person name="Corre E."/>
            <person name="Pelletier E."/>
            <person name="Niang G."/>
            <person name="Scheremetjew M."/>
            <person name="Finn R."/>
            <person name="Kale V."/>
            <person name="Holt S."/>
            <person name="Cochrane G."/>
            <person name="Meng A."/>
            <person name="Brown T."/>
            <person name="Cohen L."/>
        </authorList>
    </citation>
    <scope>NUCLEOTIDE SEQUENCE</scope>
    <source>
        <strain evidence="3">FSP1.4</strain>
    </source>
</reference>
<proteinExistence type="predicted"/>
<dbReference type="Gene3D" id="2.60.200.20">
    <property type="match status" value="1"/>
</dbReference>
<protein>
    <recommendedName>
        <fullName evidence="2">FHA domain-containing protein</fullName>
    </recommendedName>
</protein>
<name>A0A7S3J5K0_9SPIT</name>
<organism evidence="3">
    <name type="scientific">Euplotes harpa</name>
    <dbReference type="NCBI Taxonomy" id="151035"/>
    <lineage>
        <taxon>Eukaryota</taxon>
        <taxon>Sar</taxon>
        <taxon>Alveolata</taxon>
        <taxon>Ciliophora</taxon>
        <taxon>Intramacronucleata</taxon>
        <taxon>Spirotrichea</taxon>
        <taxon>Hypotrichia</taxon>
        <taxon>Euplotida</taxon>
        <taxon>Euplotidae</taxon>
        <taxon>Euplotes</taxon>
    </lineage>
</organism>
<dbReference type="EMBL" id="HBII01012682">
    <property type="protein sequence ID" value="CAE0346467.1"/>
    <property type="molecule type" value="Transcribed_RNA"/>
</dbReference>
<dbReference type="CDD" id="cd00060">
    <property type="entry name" value="FHA"/>
    <property type="match status" value="1"/>
</dbReference>
<dbReference type="InterPro" id="IPR008984">
    <property type="entry name" value="SMAD_FHA_dom_sf"/>
</dbReference>
<dbReference type="PANTHER" id="PTHR46210">
    <property type="entry name" value="FHA DOMAIN-CONTAINING PROTEIN"/>
    <property type="match status" value="1"/>
</dbReference>
<dbReference type="PROSITE" id="PS50006">
    <property type="entry name" value="FHA_DOMAIN"/>
    <property type="match status" value="1"/>
</dbReference>
<feature type="region of interest" description="Disordered" evidence="1">
    <location>
        <begin position="216"/>
        <end position="239"/>
    </location>
</feature>
<evidence type="ECO:0000256" key="1">
    <source>
        <dbReference type="SAM" id="MobiDB-lite"/>
    </source>
</evidence>
<accession>A0A7S3J5K0</accession>
<feature type="domain" description="FHA" evidence="2">
    <location>
        <begin position="50"/>
        <end position="93"/>
    </location>
</feature>
<dbReference type="PANTHER" id="PTHR46210:SF1">
    <property type="entry name" value="FHA DOMAIN-CONTAINING PROTEIN"/>
    <property type="match status" value="1"/>
</dbReference>
<dbReference type="InterPro" id="IPR000253">
    <property type="entry name" value="FHA_dom"/>
</dbReference>
<sequence>MFNGKRWNLVDLKRPSDKDTPYIILESLNSEKNSSRTIHTVIINTDRNSFSLGRGHDSDLRINDISVSRKHASLEYKDGKFYFVDLKSKFGTLSLLSNDVELIDQNSQTFQIGRTVVTLKAKLTQPWKNKDRPTETNIAESFLKDPNMKDRFLQRSHSLIGSTSDRKKSKGQNAIPLFETNKQKRRPQENLLGLDGHQQIIEIDGKRYLVIQALDGPHEEVDDRDEIDEEGEDDLNSPY</sequence>
<evidence type="ECO:0000259" key="2">
    <source>
        <dbReference type="PROSITE" id="PS50006"/>
    </source>
</evidence>
<dbReference type="AlphaFoldDB" id="A0A7S3J5K0"/>
<gene>
    <name evidence="3" type="ORF">EHAR0213_LOCUS5377</name>
</gene>
<dbReference type="SMART" id="SM00240">
    <property type="entry name" value="FHA"/>
    <property type="match status" value="1"/>
</dbReference>
<dbReference type="SUPFAM" id="SSF49879">
    <property type="entry name" value="SMAD/FHA domain"/>
    <property type="match status" value="1"/>
</dbReference>
<evidence type="ECO:0000313" key="3">
    <source>
        <dbReference type="EMBL" id="CAE0346467.1"/>
    </source>
</evidence>